<evidence type="ECO:0000313" key="10">
    <source>
        <dbReference type="Proteomes" id="UP000515823"/>
    </source>
</evidence>
<dbReference type="PANTHER" id="PTHR43467:SF2">
    <property type="entry name" value="COBALT-PRECORRIN-2 C(20)-METHYLTRANSFERASE"/>
    <property type="match status" value="1"/>
</dbReference>
<evidence type="ECO:0000256" key="1">
    <source>
        <dbReference type="ARBA" id="ARBA00004953"/>
    </source>
</evidence>
<evidence type="ECO:0000256" key="7">
    <source>
        <dbReference type="PIRNR" id="PIRNR036427"/>
    </source>
</evidence>
<organism evidence="9 10">
    <name type="scientific">Qiania dongpingensis</name>
    <dbReference type="NCBI Taxonomy" id="2763669"/>
    <lineage>
        <taxon>Bacteria</taxon>
        <taxon>Bacillati</taxon>
        <taxon>Bacillota</taxon>
        <taxon>Clostridia</taxon>
        <taxon>Lachnospirales</taxon>
        <taxon>Lachnospiraceae</taxon>
        <taxon>Qiania</taxon>
    </lineage>
</organism>
<evidence type="ECO:0000256" key="5">
    <source>
        <dbReference type="ARBA" id="ARBA00022679"/>
    </source>
</evidence>
<keyword evidence="5 9" id="KW-0808">Transferase</keyword>
<dbReference type="UniPathway" id="UPA00148"/>
<dbReference type="CDD" id="cd11645">
    <property type="entry name" value="Precorrin_2_C20_MT"/>
    <property type="match status" value="1"/>
</dbReference>
<dbReference type="InterPro" id="IPR014777">
    <property type="entry name" value="4pyrrole_Mease_sub1"/>
</dbReference>
<dbReference type="Gene3D" id="3.40.1010.10">
    <property type="entry name" value="Cobalt-precorrin-4 Transmethylase, Domain 1"/>
    <property type="match status" value="1"/>
</dbReference>
<dbReference type="Proteomes" id="UP000515823">
    <property type="component" value="Chromosome"/>
</dbReference>
<keyword evidence="10" id="KW-1185">Reference proteome</keyword>
<dbReference type="Pfam" id="PF00590">
    <property type="entry name" value="TP_methylase"/>
    <property type="match status" value="1"/>
</dbReference>
<dbReference type="NCBIfam" id="TIGR01467">
    <property type="entry name" value="cobI_cbiL"/>
    <property type="match status" value="1"/>
</dbReference>
<evidence type="ECO:0000256" key="4">
    <source>
        <dbReference type="ARBA" id="ARBA00022603"/>
    </source>
</evidence>
<dbReference type="InterPro" id="IPR012382">
    <property type="entry name" value="CobI/CbiL"/>
</dbReference>
<comment type="similarity">
    <text evidence="2 7">Belongs to the precorrin methyltransferase family.</text>
</comment>
<dbReference type="PANTHER" id="PTHR43467">
    <property type="entry name" value="COBALT-PRECORRIN-2 C(20)-METHYLTRANSFERASE"/>
    <property type="match status" value="1"/>
</dbReference>
<comment type="pathway">
    <text evidence="1">Cofactor biosynthesis; adenosylcobalamin biosynthesis.</text>
</comment>
<evidence type="ECO:0000259" key="8">
    <source>
        <dbReference type="Pfam" id="PF00590"/>
    </source>
</evidence>
<evidence type="ECO:0000256" key="6">
    <source>
        <dbReference type="ARBA" id="ARBA00022691"/>
    </source>
</evidence>
<dbReference type="EMBL" id="CP060634">
    <property type="protein sequence ID" value="QNM06903.1"/>
    <property type="molecule type" value="Genomic_DNA"/>
</dbReference>
<dbReference type="SUPFAM" id="SSF53790">
    <property type="entry name" value="Tetrapyrrole methylase"/>
    <property type="match status" value="1"/>
</dbReference>
<protein>
    <submittedName>
        <fullName evidence="9">Precorrin-2 C(20)-methyltransferase</fullName>
        <ecNumber evidence="9">2.1.1.130</ecNumber>
    </submittedName>
</protein>
<dbReference type="GO" id="GO:0032259">
    <property type="term" value="P:methylation"/>
    <property type="evidence" value="ECO:0007669"/>
    <property type="project" value="UniProtKB-KW"/>
</dbReference>
<gene>
    <name evidence="9" type="primary">cobI</name>
    <name evidence="9" type="ORF">H9Q78_00300</name>
</gene>
<evidence type="ECO:0000256" key="2">
    <source>
        <dbReference type="ARBA" id="ARBA00005879"/>
    </source>
</evidence>
<dbReference type="InterPro" id="IPR035996">
    <property type="entry name" value="4pyrrol_Methylase_sf"/>
</dbReference>
<dbReference type="InterPro" id="IPR014776">
    <property type="entry name" value="4pyrrole_Mease_sub2"/>
</dbReference>
<dbReference type="EC" id="2.1.1.130" evidence="9"/>
<name>A0A7G9G7X1_9FIRM</name>
<dbReference type="GO" id="GO:0009236">
    <property type="term" value="P:cobalamin biosynthetic process"/>
    <property type="evidence" value="ECO:0007669"/>
    <property type="project" value="UniProtKB-UniRule"/>
</dbReference>
<dbReference type="PIRSF" id="PIRSF036427">
    <property type="entry name" value="Precrrn-2_mtase"/>
    <property type="match status" value="1"/>
</dbReference>
<proteinExistence type="inferred from homology"/>
<dbReference type="Gene3D" id="3.30.950.10">
    <property type="entry name" value="Methyltransferase, Cobalt-precorrin-4 Transmethylase, Domain 2"/>
    <property type="match status" value="1"/>
</dbReference>
<dbReference type="GO" id="GO:0030788">
    <property type="term" value="F:precorrin-2 C20-methyltransferase activity"/>
    <property type="evidence" value="ECO:0007669"/>
    <property type="project" value="UniProtKB-EC"/>
</dbReference>
<keyword evidence="3" id="KW-0169">Cobalamin biosynthesis</keyword>
<keyword evidence="6" id="KW-0949">S-adenosyl-L-methionine</keyword>
<reference evidence="9 10" key="1">
    <citation type="submission" date="2020-08" db="EMBL/GenBank/DDBJ databases">
        <authorList>
            <person name="Liu C."/>
            <person name="Sun Q."/>
        </authorList>
    </citation>
    <scope>NUCLEOTIDE SEQUENCE [LARGE SCALE GENOMIC DNA]</scope>
    <source>
        <strain evidence="9 10">NSJ-38</strain>
    </source>
</reference>
<evidence type="ECO:0000313" key="9">
    <source>
        <dbReference type="EMBL" id="QNM06903.1"/>
    </source>
</evidence>
<dbReference type="InterPro" id="IPR000878">
    <property type="entry name" value="4pyrrol_Mease"/>
</dbReference>
<sequence length="231" mass="25446">MNSGKLFGVGVGPGDPELMTLKAVRVIREADVIALPAASKEECVAYRIAEGAVEGIEKKEFLCVDMPMTKDKDKLAESHDGGAWRIIEHLREGKQVAFLTLGDVTVYSTYLYIHRRVAAAGYPTEIINGIPSFCAAAARLNLGLVETKEELHVIPATYGAEEALKLPGTKILMKSGKKMGAVKELLRKKDCETYMVENCGMVNERIYRSVEEIDENAGYYSLLIVKEAHHD</sequence>
<feature type="domain" description="Tetrapyrrole methylase" evidence="8">
    <location>
        <begin position="5"/>
        <end position="210"/>
    </location>
</feature>
<evidence type="ECO:0000256" key="3">
    <source>
        <dbReference type="ARBA" id="ARBA00022573"/>
    </source>
</evidence>
<dbReference type="AlphaFoldDB" id="A0A7G9G7X1"/>
<keyword evidence="4 9" id="KW-0489">Methyltransferase</keyword>
<dbReference type="InterPro" id="IPR006364">
    <property type="entry name" value="CobI/CbiL/CobIJ_dom"/>
</dbReference>
<accession>A0A7G9G7X1</accession>
<dbReference type="KEGG" id="qdo:H9Q78_00300"/>